<evidence type="ECO:0000313" key="3">
    <source>
        <dbReference type="Proteomes" id="UP000266743"/>
    </source>
</evidence>
<organism evidence="2 3">
    <name type="scientific">Trypanosoma brucei equiperdum</name>
    <dbReference type="NCBI Taxonomy" id="630700"/>
    <lineage>
        <taxon>Eukaryota</taxon>
        <taxon>Discoba</taxon>
        <taxon>Euglenozoa</taxon>
        <taxon>Kinetoplastea</taxon>
        <taxon>Metakinetoplastina</taxon>
        <taxon>Trypanosomatida</taxon>
        <taxon>Trypanosomatidae</taxon>
        <taxon>Trypanosoma</taxon>
    </lineage>
</organism>
<reference evidence="2 3" key="1">
    <citation type="submission" date="2018-09" db="EMBL/GenBank/DDBJ databases">
        <title>whole genome sequence of T. equiperdum IVM-t1 strain.</title>
        <authorList>
            <person name="Suganuma K."/>
        </authorList>
    </citation>
    <scope>NUCLEOTIDE SEQUENCE [LARGE SCALE GENOMIC DNA]</scope>
    <source>
        <strain evidence="2 3">IVM-t1</strain>
    </source>
</reference>
<gene>
    <name evidence="2" type="ORF">DPX39_040081300</name>
</gene>
<proteinExistence type="predicted"/>
<feature type="region of interest" description="Disordered" evidence="1">
    <location>
        <begin position="1"/>
        <end position="84"/>
    </location>
</feature>
<dbReference type="Proteomes" id="UP000266743">
    <property type="component" value="Chromosome 4"/>
</dbReference>
<dbReference type="AlphaFoldDB" id="A0A3L6L7Z8"/>
<feature type="compositionally biased region" description="Basic and acidic residues" evidence="1">
    <location>
        <begin position="8"/>
        <end position="25"/>
    </location>
</feature>
<dbReference type="EMBL" id="QSBY01000004">
    <property type="protein sequence ID" value="RHW72769.1"/>
    <property type="molecule type" value="Genomic_DNA"/>
</dbReference>
<accession>A0A3L6L7Z8</accession>
<feature type="compositionally biased region" description="Acidic residues" evidence="1">
    <location>
        <begin position="61"/>
        <end position="76"/>
    </location>
</feature>
<comment type="caution">
    <text evidence="2">The sequence shown here is derived from an EMBL/GenBank/DDBJ whole genome shotgun (WGS) entry which is preliminary data.</text>
</comment>
<evidence type="ECO:0000256" key="1">
    <source>
        <dbReference type="SAM" id="MobiDB-lite"/>
    </source>
</evidence>
<feature type="compositionally biased region" description="Polar residues" evidence="1">
    <location>
        <begin position="26"/>
        <end position="41"/>
    </location>
</feature>
<name>A0A3L6L7Z8_9TRYP</name>
<sequence length="271" mass="29120">MGSAAGKIGEKKHDRGEKLHARENNGDITSGGLNATTGHTNDNVHRPGEFCRGSVPTGTEVTEDDIDADDDEDDCDTGNVNSSYNEREMVSPNLQIFRRHLRRPVHSLGVSEPREGALTPYFNPKPAEVVGTEIIASGEQMCSGSDDQHRLSASHRCRPESDSEGLNTSRVTPVSHFILKADEPASALPYSLSDGLSCSNTQVSLSGRGTRGLAAVRELQTTSTKSLRRDSCGARGFSYSLQSNGNNTYATSDGSDLFLFSPAMDRCTPTP</sequence>
<evidence type="ECO:0000313" key="2">
    <source>
        <dbReference type="EMBL" id="RHW72769.1"/>
    </source>
</evidence>
<protein>
    <submittedName>
        <fullName evidence="2">Uncharacterized protein</fullName>
    </submittedName>
</protein>